<dbReference type="Pfam" id="PF14219">
    <property type="entry name" value="DUF4328"/>
    <property type="match status" value="1"/>
</dbReference>
<keyword evidence="2" id="KW-1133">Transmembrane helix</keyword>
<name>A0A4Z0G4L1_9ACTN</name>
<protein>
    <submittedName>
        <fullName evidence="4">DUF4328 domain-containing protein</fullName>
    </submittedName>
</protein>
<proteinExistence type="predicted"/>
<accession>A0A4Z0G4L1</accession>
<reference evidence="4 5" key="1">
    <citation type="submission" date="2019-03" db="EMBL/GenBank/DDBJ databases">
        <authorList>
            <person name="Gonzalez-Pimentel J.L."/>
        </authorList>
    </citation>
    <scope>NUCLEOTIDE SEQUENCE [LARGE SCALE GENOMIC DNA]</scope>
    <source>
        <strain evidence="4 5">JCM 31289</strain>
    </source>
</reference>
<dbReference type="InterPro" id="IPR025565">
    <property type="entry name" value="DUF4328"/>
</dbReference>
<evidence type="ECO:0000313" key="4">
    <source>
        <dbReference type="EMBL" id="TGA89268.1"/>
    </source>
</evidence>
<gene>
    <name evidence="4" type="ORF">E4099_29290</name>
</gene>
<feature type="compositionally biased region" description="Pro residues" evidence="1">
    <location>
        <begin position="326"/>
        <end position="338"/>
    </location>
</feature>
<evidence type="ECO:0000313" key="5">
    <source>
        <dbReference type="Proteomes" id="UP000297948"/>
    </source>
</evidence>
<evidence type="ECO:0000256" key="2">
    <source>
        <dbReference type="SAM" id="Phobius"/>
    </source>
</evidence>
<comment type="caution">
    <text evidence="4">The sequence shown here is derived from an EMBL/GenBank/DDBJ whole genome shotgun (WGS) entry which is preliminary data.</text>
</comment>
<feature type="region of interest" description="Disordered" evidence="1">
    <location>
        <begin position="302"/>
        <end position="338"/>
    </location>
</feature>
<sequence length="338" mass="35882">MYPCGNCGAAAVGPDGRCGACGTYQQQLQQQPPPGPPGYPVAPPMGMPVGGVDLRRGLATALTVMFGVVIAALVLVVVARGGQHSVLGDIVDGRAVTEKDLEDADDFFAGAQAIYAVVTLVVVILWPIWFRRLRLNAEVFAPGRHRFSSGWAAGSWFTPVVNLWFPKQIANDIWRASSPQGPEQARRGLLNAWWVTWWVAIGVGMISSIQYTVADNKLDDFENDAKSGKFHSRDEIMDVVKDGKNAIGVSMFAMVLMIAAAILAIMVVRQITAMQEQRAQLPPQPPAPGAYGGMAPTPYGAMPGYGQPGYGQPPAPGYGQPGQPGGYPPPYGPGPAGQ</sequence>
<dbReference type="AlphaFoldDB" id="A0A4Z0G4L1"/>
<keyword evidence="2" id="KW-0812">Transmembrane</keyword>
<organism evidence="4 5">
    <name type="scientific">Streptomyces palmae</name>
    <dbReference type="NCBI Taxonomy" id="1701085"/>
    <lineage>
        <taxon>Bacteria</taxon>
        <taxon>Bacillati</taxon>
        <taxon>Actinomycetota</taxon>
        <taxon>Actinomycetes</taxon>
        <taxon>Kitasatosporales</taxon>
        <taxon>Streptomycetaceae</taxon>
        <taxon>Streptomyces</taxon>
    </lineage>
</organism>
<keyword evidence="5" id="KW-1185">Reference proteome</keyword>
<evidence type="ECO:0000259" key="3">
    <source>
        <dbReference type="Pfam" id="PF14219"/>
    </source>
</evidence>
<dbReference type="EMBL" id="SRID01000468">
    <property type="protein sequence ID" value="TGA89268.1"/>
    <property type="molecule type" value="Genomic_DNA"/>
</dbReference>
<feature type="transmembrane region" description="Helical" evidence="2">
    <location>
        <begin position="57"/>
        <end position="79"/>
    </location>
</feature>
<feature type="domain" description="DUF4328" evidence="3">
    <location>
        <begin position="93"/>
        <end position="273"/>
    </location>
</feature>
<feature type="transmembrane region" description="Helical" evidence="2">
    <location>
        <begin position="107"/>
        <end position="130"/>
    </location>
</feature>
<feature type="transmembrane region" description="Helical" evidence="2">
    <location>
        <begin position="192"/>
        <end position="213"/>
    </location>
</feature>
<dbReference type="Proteomes" id="UP000297948">
    <property type="component" value="Unassembled WGS sequence"/>
</dbReference>
<feature type="transmembrane region" description="Helical" evidence="2">
    <location>
        <begin position="247"/>
        <end position="268"/>
    </location>
</feature>
<evidence type="ECO:0000256" key="1">
    <source>
        <dbReference type="SAM" id="MobiDB-lite"/>
    </source>
</evidence>
<dbReference type="OrthoDB" id="4174975at2"/>
<keyword evidence="2" id="KW-0472">Membrane</keyword>